<name>A0ACC0ZHJ0_9ROSI</name>
<sequence length="322" mass="36522">MEMEVQAKDRWRMLTRAGAAQDKTVIERIMLGFRPIAPKPVAGGAASGNLQAVNKNLMVSNGRSKRKYVRVRKNRDYRRKNNNKTSTDHHGSCNKDGLDDKIVTLQLLPEGGDLEYSKRREPWCNIDVDGTGIEIEKEKEKVVIENKINQGFQEVGGLGLADQRVEMGGRRVVETWVTVERVMSSDGDTCMDGRGGLGSEDFEIMKNLENDTCPGFISDGLNKVKWVNGAYRRMVRVREEGEGEGEGEGENSEERTTIVVLLGMKEQLPWVFSSLTCKVRMEYTWKKEKYWKKMVMPCDVWRMECGGFAWRLDVEAALSLGR</sequence>
<evidence type="ECO:0000313" key="2">
    <source>
        <dbReference type="Proteomes" id="UP001163603"/>
    </source>
</evidence>
<dbReference type="EMBL" id="CM047736">
    <property type="protein sequence ID" value="KAJ0052690.1"/>
    <property type="molecule type" value="Genomic_DNA"/>
</dbReference>
<protein>
    <submittedName>
        <fullName evidence="1">Uncharacterized protein</fullName>
    </submittedName>
</protein>
<accession>A0ACC0ZHJ0</accession>
<organism evidence="1 2">
    <name type="scientific">Pistacia integerrima</name>
    <dbReference type="NCBI Taxonomy" id="434235"/>
    <lineage>
        <taxon>Eukaryota</taxon>
        <taxon>Viridiplantae</taxon>
        <taxon>Streptophyta</taxon>
        <taxon>Embryophyta</taxon>
        <taxon>Tracheophyta</taxon>
        <taxon>Spermatophyta</taxon>
        <taxon>Magnoliopsida</taxon>
        <taxon>eudicotyledons</taxon>
        <taxon>Gunneridae</taxon>
        <taxon>Pentapetalae</taxon>
        <taxon>rosids</taxon>
        <taxon>malvids</taxon>
        <taxon>Sapindales</taxon>
        <taxon>Anacardiaceae</taxon>
        <taxon>Pistacia</taxon>
    </lineage>
</organism>
<proteinExistence type="predicted"/>
<gene>
    <name evidence="1" type="ORF">Pint_02927</name>
</gene>
<evidence type="ECO:0000313" key="1">
    <source>
        <dbReference type="EMBL" id="KAJ0052690.1"/>
    </source>
</evidence>
<dbReference type="Proteomes" id="UP001163603">
    <property type="component" value="Chromosome 1"/>
</dbReference>
<comment type="caution">
    <text evidence="1">The sequence shown here is derived from an EMBL/GenBank/DDBJ whole genome shotgun (WGS) entry which is preliminary data.</text>
</comment>
<reference evidence="2" key="1">
    <citation type="journal article" date="2023" name="G3 (Bethesda)">
        <title>Genome assembly and association tests identify interacting loci associated with vigor, precocity, and sex in interspecific pistachio rootstocks.</title>
        <authorList>
            <person name="Palmer W."/>
            <person name="Jacygrad E."/>
            <person name="Sagayaradj S."/>
            <person name="Cavanaugh K."/>
            <person name="Han R."/>
            <person name="Bertier L."/>
            <person name="Beede B."/>
            <person name="Kafkas S."/>
            <person name="Golino D."/>
            <person name="Preece J."/>
            <person name="Michelmore R."/>
        </authorList>
    </citation>
    <scope>NUCLEOTIDE SEQUENCE [LARGE SCALE GENOMIC DNA]</scope>
</reference>
<keyword evidence="2" id="KW-1185">Reference proteome</keyword>